<dbReference type="EMBL" id="JACOQG010000012">
    <property type="protein sequence ID" value="MBC5779857.1"/>
    <property type="molecule type" value="Genomic_DNA"/>
</dbReference>
<name>A0ABR7IIK2_9FIRM</name>
<evidence type="ECO:0000313" key="1">
    <source>
        <dbReference type="EMBL" id="MBC5779857.1"/>
    </source>
</evidence>
<protein>
    <submittedName>
        <fullName evidence="1">YlbF family regulator</fullName>
    </submittedName>
</protein>
<proteinExistence type="predicted"/>
<gene>
    <name evidence="1" type="ORF">H8Z82_09310</name>
</gene>
<dbReference type="InterPro" id="IPR023378">
    <property type="entry name" value="YheA/YmcA-like_dom_sf"/>
</dbReference>
<keyword evidence="2" id="KW-1185">Reference proteome</keyword>
<dbReference type="Proteomes" id="UP000649826">
    <property type="component" value="Unassembled WGS sequence"/>
</dbReference>
<dbReference type="Pfam" id="PF06133">
    <property type="entry name" value="Com_YlbF"/>
    <property type="match status" value="1"/>
</dbReference>
<evidence type="ECO:0000313" key="2">
    <source>
        <dbReference type="Proteomes" id="UP000649826"/>
    </source>
</evidence>
<sequence>MEENTLEESISRLLASIKESAEYIEFEKQKEILSQDSDLKKRVDAFRAKNYRIQSQCSSDQLFEVVEQMGKESAELRRLPLVNAYLDAELALCRMIQRIYMELTDGIDFDTPNIS</sequence>
<dbReference type="SUPFAM" id="SSF158622">
    <property type="entry name" value="YheA/YmcA-like"/>
    <property type="match status" value="1"/>
</dbReference>
<dbReference type="InterPro" id="IPR010368">
    <property type="entry name" value="Com_YlbF"/>
</dbReference>
<reference evidence="1 2" key="1">
    <citation type="submission" date="2020-08" db="EMBL/GenBank/DDBJ databases">
        <title>Genome public.</title>
        <authorList>
            <person name="Liu C."/>
            <person name="Sun Q."/>
        </authorList>
    </citation>
    <scope>NUCLEOTIDE SEQUENCE [LARGE SCALE GENOMIC DNA]</scope>
    <source>
        <strain evidence="1 2">M29</strain>
    </source>
</reference>
<accession>A0ABR7IIK2</accession>
<dbReference type="RefSeq" id="WP_019162417.1">
    <property type="nucleotide sequence ID" value="NZ_JACOQG010000012.1"/>
</dbReference>
<comment type="caution">
    <text evidence="1">The sequence shown here is derived from an EMBL/GenBank/DDBJ whole genome shotgun (WGS) entry which is preliminary data.</text>
</comment>
<organism evidence="1 2">
    <name type="scientific">Blautia difficilis</name>
    <dbReference type="NCBI Taxonomy" id="2763027"/>
    <lineage>
        <taxon>Bacteria</taxon>
        <taxon>Bacillati</taxon>
        <taxon>Bacillota</taxon>
        <taxon>Clostridia</taxon>
        <taxon>Lachnospirales</taxon>
        <taxon>Lachnospiraceae</taxon>
        <taxon>Blautia</taxon>
    </lineage>
</organism>
<dbReference type="Gene3D" id="1.20.1500.10">
    <property type="entry name" value="YheA/YmcA-like"/>
    <property type="match status" value="1"/>
</dbReference>